<keyword evidence="1" id="KW-0732">Signal</keyword>
<evidence type="ECO:0000256" key="1">
    <source>
        <dbReference type="SAM" id="SignalP"/>
    </source>
</evidence>
<accession>A0A0R3QGB1</accession>
<feature type="signal peptide" evidence="1">
    <location>
        <begin position="1"/>
        <end position="24"/>
    </location>
</feature>
<name>A0A0R3QGB1_9BILA</name>
<organism evidence="2">
    <name type="scientific">Brugia timori</name>
    <dbReference type="NCBI Taxonomy" id="42155"/>
    <lineage>
        <taxon>Eukaryota</taxon>
        <taxon>Metazoa</taxon>
        <taxon>Ecdysozoa</taxon>
        <taxon>Nematoda</taxon>
        <taxon>Chromadorea</taxon>
        <taxon>Rhabditida</taxon>
        <taxon>Spirurina</taxon>
        <taxon>Spiruromorpha</taxon>
        <taxon>Filarioidea</taxon>
        <taxon>Onchocercidae</taxon>
        <taxon>Brugia</taxon>
    </lineage>
</organism>
<dbReference type="WBParaSite" id="BTMF_0000541001-mRNA-1">
    <property type="protein sequence ID" value="BTMF_0000541001-mRNA-1"/>
    <property type="gene ID" value="BTMF_0000541001"/>
</dbReference>
<sequence>LVSADKYIHSFAISHCLGLLVLLSFDFDQQQMVNNNSRRVVKGLVHKVLDDILVSSDGRVAYTAVGRESWVVEVRCDDVVSKTDDESS</sequence>
<feature type="chain" id="PRO_5006446874" evidence="1">
    <location>
        <begin position="25"/>
        <end position="88"/>
    </location>
</feature>
<reference evidence="2" key="1">
    <citation type="submission" date="2017-02" db="UniProtKB">
        <authorList>
            <consortium name="WormBaseParasite"/>
        </authorList>
    </citation>
    <scope>IDENTIFICATION</scope>
</reference>
<evidence type="ECO:0000313" key="2">
    <source>
        <dbReference type="WBParaSite" id="BTMF_0000541001-mRNA-1"/>
    </source>
</evidence>
<protein>
    <submittedName>
        <fullName evidence="2">PPM-type phosphatase domain-containing protein</fullName>
    </submittedName>
</protein>
<proteinExistence type="predicted"/>
<dbReference type="AlphaFoldDB" id="A0A0R3QGB1"/>